<dbReference type="PATRIC" id="fig|1453497.3.peg.454"/>
<evidence type="ECO:0000313" key="1">
    <source>
        <dbReference type="EMBL" id="OAA29366.1"/>
    </source>
</evidence>
<dbReference type="Proteomes" id="UP000077339">
    <property type="component" value="Unassembled WGS sequence"/>
</dbReference>
<dbReference type="EMBL" id="JFHK01000019">
    <property type="protein sequence ID" value="OAA29366.1"/>
    <property type="molecule type" value="Genomic_DNA"/>
</dbReference>
<dbReference type="AlphaFoldDB" id="A0A176JZA6"/>
<reference evidence="1 2" key="1">
    <citation type="submission" date="2014-02" db="EMBL/GenBank/DDBJ databases">
        <title>Kosmotoga genome sequencing.</title>
        <authorList>
            <person name="Pollo S.M."/>
            <person name="Charchuk R."/>
            <person name="Nesbo C.L."/>
        </authorList>
    </citation>
    <scope>NUCLEOTIDE SEQUENCE [LARGE SCALE GENOMIC DNA]</scope>
    <source>
        <strain evidence="1 2">S304</strain>
    </source>
</reference>
<name>A0A176JZA6_9BACT</name>
<dbReference type="OrthoDB" id="47200at2"/>
<comment type="caution">
    <text evidence="1">The sequence shown here is derived from an EMBL/GenBank/DDBJ whole genome shotgun (WGS) entry which is preliminary data.</text>
</comment>
<protein>
    <submittedName>
        <fullName evidence="1">Uncharacterized protein</fullName>
    </submittedName>
</protein>
<evidence type="ECO:0000313" key="2">
    <source>
        <dbReference type="Proteomes" id="UP000077339"/>
    </source>
</evidence>
<dbReference type="PROSITE" id="PS51257">
    <property type="entry name" value="PROKAR_LIPOPROTEIN"/>
    <property type="match status" value="1"/>
</dbReference>
<dbReference type="STRING" id="1453497.AT15_02270"/>
<gene>
    <name evidence="1" type="ORF">AT15_02270</name>
</gene>
<dbReference type="RefSeq" id="WP_068348264.1">
    <property type="nucleotide sequence ID" value="NZ_JFHK01000019.1"/>
</dbReference>
<accession>A0A176JZA6</accession>
<organism evidence="1 2">
    <name type="scientific">Kosmotoga arenicorallina S304</name>
    <dbReference type="NCBI Taxonomy" id="1453497"/>
    <lineage>
        <taxon>Bacteria</taxon>
        <taxon>Thermotogati</taxon>
        <taxon>Thermotogota</taxon>
        <taxon>Thermotogae</taxon>
        <taxon>Kosmotogales</taxon>
        <taxon>Kosmotogaceae</taxon>
        <taxon>Kosmotoga</taxon>
    </lineage>
</organism>
<keyword evidence="2" id="KW-1185">Reference proteome</keyword>
<proteinExistence type="predicted"/>
<sequence length="74" mass="8560">MYFLKSLTGLLSLGACLLERPGEGNKKKQELKNLIYQVLPEEDWKLDKNLLDEVLDKAIDIVVSWLNRTIWKTA</sequence>